<protein>
    <submittedName>
        <fullName evidence="1">Uncharacterized protein</fullName>
    </submittedName>
</protein>
<dbReference type="AlphaFoldDB" id="A0AAD4BHL3"/>
<name>A0AAD4BHL3_BOLED</name>
<evidence type="ECO:0000313" key="2">
    <source>
        <dbReference type="Proteomes" id="UP001194468"/>
    </source>
</evidence>
<comment type="caution">
    <text evidence="1">The sequence shown here is derived from an EMBL/GenBank/DDBJ whole genome shotgun (WGS) entry which is preliminary data.</text>
</comment>
<dbReference type="Proteomes" id="UP001194468">
    <property type="component" value="Unassembled WGS sequence"/>
</dbReference>
<sequence>MPALTELNFILSAALSPFDLPLFFPSLHNLTLDSQLLKPISRLLSQIRLPVVRSFTAYIHDCPSRLQLSLFWASFRTASTGHTVERLKLTLPSYFSTNFTWSEAPLLGFEDLQPCLAFSNLRVMDINHGHAWKAFYKYGLGLEHGSWYRTKWTASASGVLSVAQTCRTCHRSTRLHRIPAIGGEHWVNATTPVLISVLDSIIEAESVPTMATFFASISSRTDFYLNVGAITGPNWEVYRTRWEDVQRRVRDIVDQHS</sequence>
<accession>A0AAD4BHL3</accession>
<proteinExistence type="predicted"/>
<dbReference type="EMBL" id="WHUW01000066">
    <property type="protein sequence ID" value="KAF8429865.1"/>
    <property type="molecule type" value="Genomic_DNA"/>
</dbReference>
<reference evidence="1" key="1">
    <citation type="submission" date="2019-10" db="EMBL/GenBank/DDBJ databases">
        <authorList>
            <consortium name="DOE Joint Genome Institute"/>
            <person name="Kuo A."/>
            <person name="Miyauchi S."/>
            <person name="Kiss E."/>
            <person name="Drula E."/>
            <person name="Kohler A."/>
            <person name="Sanchez-Garcia M."/>
            <person name="Andreopoulos B."/>
            <person name="Barry K.W."/>
            <person name="Bonito G."/>
            <person name="Buee M."/>
            <person name="Carver A."/>
            <person name="Chen C."/>
            <person name="Cichocki N."/>
            <person name="Clum A."/>
            <person name="Culley D."/>
            <person name="Crous P.W."/>
            <person name="Fauchery L."/>
            <person name="Girlanda M."/>
            <person name="Hayes R."/>
            <person name="Keri Z."/>
            <person name="LaButti K."/>
            <person name="Lipzen A."/>
            <person name="Lombard V."/>
            <person name="Magnuson J."/>
            <person name="Maillard F."/>
            <person name="Morin E."/>
            <person name="Murat C."/>
            <person name="Nolan M."/>
            <person name="Ohm R."/>
            <person name="Pangilinan J."/>
            <person name="Pereira M."/>
            <person name="Perotto S."/>
            <person name="Peter M."/>
            <person name="Riley R."/>
            <person name="Sitrit Y."/>
            <person name="Stielow B."/>
            <person name="Szollosi G."/>
            <person name="Zifcakova L."/>
            <person name="Stursova M."/>
            <person name="Spatafora J.W."/>
            <person name="Tedersoo L."/>
            <person name="Vaario L.-M."/>
            <person name="Yamada A."/>
            <person name="Yan M."/>
            <person name="Wang P."/>
            <person name="Xu J."/>
            <person name="Bruns T."/>
            <person name="Baldrian P."/>
            <person name="Vilgalys R."/>
            <person name="Henrissat B."/>
            <person name="Grigoriev I.V."/>
            <person name="Hibbett D."/>
            <person name="Nagy L.G."/>
            <person name="Martin F.M."/>
        </authorList>
    </citation>
    <scope>NUCLEOTIDE SEQUENCE</scope>
    <source>
        <strain evidence="1">BED1</strain>
    </source>
</reference>
<evidence type="ECO:0000313" key="1">
    <source>
        <dbReference type="EMBL" id="KAF8429865.1"/>
    </source>
</evidence>
<keyword evidence="2" id="KW-1185">Reference proteome</keyword>
<gene>
    <name evidence="1" type="ORF">L210DRAFT_983517</name>
</gene>
<organism evidence="1 2">
    <name type="scientific">Boletus edulis BED1</name>
    <dbReference type="NCBI Taxonomy" id="1328754"/>
    <lineage>
        <taxon>Eukaryota</taxon>
        <taxon>Fungi</taxon>
        <taxon>Dikarya</taxon>
        <taxon>Basidiomycota</taxon>
        <taxon>Agaricomycotina</taxon>
        <taxon>Agaricomycetes</taxon>
        <taxon>Agaricomycetidae</taxon>
        <taxon>Boletales</taxon>
        <taxon>Boletineae</taxon>
        <taxon>Boletaceae</taxon>
        <taxon>Boletoideae</taxon>
        <taxon>Boletus</taxon>
    </lineage>
</organism>
<reference evidence="1" key="2">
    <citation type="journal article" date="2020" name="Nat. Commun.">
        <title>Large-scale genome sequencing of mycorrhizal fungi provides insights into the early evolution of symbiotic traits.</title>
        <authorList>
            <person name="Miyauchi S."/>
            <person name="Kiss E."/>
            <person name="Kuo A."/>
            <person name="Drula E."/>
            <person name="Kohler A."/>
            <person name="Sanchez-Garcia M."/>
            <person name="Morin E."/>
            <person name="Andreopoulos B."/>
            <person name="Barry K.W."/>
            <person name="Bonito G."/>
            <person name="Buee M."/>
            <person name="Carver A."/>
            <person name="Chen C."/>
            <person name="Cichocki N."/>
            <person name="Clum A."/>
            <person name="Culley D."/>
            <person name="Crous P.W."/>
            <person name="Fauchery L."/>
            <person name="Girlanda M."/>
            <person name="Hayes R.D."/>
            <person name="Keri Z."/>
            <person name="LaButti K."/>
            <person name="Lipzen A."/>
            <person name="Lombard V."/>
            <person name="Magnuson J."/>
            <person name="Maillard F."/>
            <person name="Murat C."/>
            <person name="Nolan M."/>
            <person name="Ohm R.A."/>
            <person name="Pangilinan J."/>
            <person name="Pereira M.F."/>
            <person name="Perotto S."/>
            <person name="Peter M."/>
            <person name="Pfister S."/>
            <person name="Riley R."/>
            <person name="Sitrit Y."/>
            <person name="Stielow J.B."/>
            <person name="Szollosi G."/>
            <person name="Zifcakova L."/>
            <person name="Stursova M."/>
            <person name="Spatafora J.W."/>
            <person name="Tedersoo L."/>
            <person name="Vaario L.M."/>
            <person name="Yamada A."/>
            <person name="Yan M."/>
            <person name="Wang P."/>
            <person name="Xu J."/>
            <person name="Bruns T."/>
            <person name="Baldrian P."/>
            <person name="Vilgalys R."/>
            <person name="Dunand C."/>
            <person name="Henrissat B."/>
            <person name="Grigoriev I.V."/>
            <person name="Hibbett D."/>
            <person name="Nagy L.G."/>
            <person name="Martin F.M."/>
        </authorList>
    </citation>
    <scope>NUCLEOTIDE SEQUENCE</scope>
    <source>
        <strain evidence="1">BED1</strain>
    </source>
</reference>